<feature type="coiled-coil region" evidence="1">
    <location>
        <begin position="2"/>
        <end position="43"/>
    </location>
</feature>
<feature type="region of interest" description="Disordered" evidence="2">
    <location>
        <begin position="594"/>
        <end position="619"/>
    </location>
</feature>
<dbReference type="PANTHER" id="PTHR18881:SF2">
    <property type="entry name" value="POLYAMINE-MODULATED FACTOR 1-BINDING PROTEIN 1"/>
    <property type="match status" value="1"/>
</dbReference>
<dbReference type="RefSeq" id="XP_014666065.1">
    <property type="nucleotide sequence ID" value="XM_014810579.1"/>
</dbReference>
<feature type="compositionally biased region" description="Basic and acidic residues" evidence="2">
    <location>
        <begin position="108"/>
        <end position="133"/>
    </location>
</feature>
<dbReference type="SUPFAM" id="SSF90257">
    <property type="entry name" value="Myosin rod fragments"/>
    <property type="match status" value="1"/>
</dbReference>
<feature type="compositionally biased region" description="Low complexity" evidence="2">
    <location>
        <begin position="370"/>
        <end position="383"/>
    </location>
</feature>
<organism evidence="3 4">
    <name type="scientific">Priapulus caudatus</name>
    <name type="common">Priapulid worm</name>
    <dbReference type="NCBI Taxonomy" id="37621"/>
    <lineage>
        <taxon>Eukaryota</taxon>
        <taxon>Metazoa</taxon>
        <taxon>Ecdysozoa</taxon>
        <taxon>Scalidophora</taxon>
        <taxon>Priapulida</taxon>
        <taxon>Priapulimorpha</taxon>
        <taxon>Priapulimorphida</taxon>
        <taxon>Priapulidae</taxon>
        <taxon>Priapulus</taxon>
    </lineage>
</organism>
<keyword evidence="3" id="KW-1185">Reference proteome</keyword>
<feature type="region of interest" description="Disordered" evidence="2">
    <location>
        <begin position="105"/>
        <end position="133"/>
    </location>
</feature>
<dbReference type="InterPro" id="IPR037391">
    <property type="entry name" value="PMF1-bd"/>
</dbReference>
<gene>
    <name evidence="4" type="primary">LOC106808030</name>
</gene>
<evidence type="ECO:0000256" key="2">
    <source>
        <dbReference type="SAM" id="MobiDB-lite"/>
    </source>
</evidence>
<reference evidence="4" key="1">
    <citation type="submission" date="2025-08" db="UniProtKB">
        <authorList>
            <consortium name="RefSeq"/>
        </authorList>
    </citation>
    <scope>IDENTIFICATION</scope>
</reference>
<dbReference type="Proteomes" id="UP000695022">
    <property type="component" value="Unplaced"/>
</dbReference>
<feature type="region of interest" description="Disordered" evidence="2">
    <location>
        <begin position="370"/>
        <end position="407"/>
    </location>
</feature>
<evidence type="ECO:0000313" key="3">
    <source>
        <dbReference type="Proteomes" id="UP000695022"/>
    </source>
</evidence>
<dbReference type="PANTHER" id="PTHR18881">
    <property type="entry name" value="POLYAMINE-MODULATED FACTOR 1-BINDING PROTEIN 1-RELATED"/>
    <property type="match status" value="1"/>
</dbReference>
<evidence type="ECO:0000313" key="4">
    <source>
        <dbReference type="RefSeq" id="XP_014666065.1"/>
    </source>
</evidence>
<feature type="compositionally biased region" description="Basic and acidic residues" evidence="2">
    <location>
        <begin position="387"/>
        <end position="404"/>
    </location>
</feature>
<keyword evidence="1" id="KW-0175">Coiled coil</keyword>
<sequence length="935" mass="106928">MVRDLHAQHQALEKKLKKDEVLIMDLRKENDRLQHQLSEQSRLVTNSDSITHSVDESGYASISEGPKDFWINRVESLERALQATQILKDQAYSKVAAAEEALQGGLHAAKERERRAEEAERARRESDERQRETATCLDEYRRKYDDVASQIVDVERSVDTLCAQVATSNQQLSEKDDLIGKHEFQLENLQKQLVDKETQLHCCETSVKELQLRLESAKSEVQLAQDGLRHAQAVIRKLQDDVKVKNKKVADQEESKRQLELEFASYRGQHHHSDTEHAAREQRLEELQLEVKRGQYQLQEKTRHLLKLQEVASRFSMELSDVRKQKMLATDKCSNMAASFDDLHSTLSESSQQHLNEVLRLQEKIRELDSSLQTSSSRSTALQEQLDESRRSVSLHQVDRRKSELSVGAKQQEVDDLQATLNELQAEVATLKTKHSDKCLENSDLMQQLGDMRSEMTSLKDQNTESAKKVAQHEEMVGISESMTAKLQKDLKARTAALVALEAAKKNIQLELSICQSKLQSYEADADQLRSMVGQLKEDLAAAREERLASRQAAQRMRIDAETSRVREAVLVEQLRSESEKVISLQTDAVVARENERERGGAAREWSDEQRQRAATEETKKMQQEAQVLRSKVDNSDEVIYWLKSDLQHAKMKIADLQKQVTEKDVTLKQLQAADHNLNYATTGDAGDGAAATRRALSLAEQRNDFLQRELRRYEQKLQTHDARAVQYQSGAIYRKQITDLETECRQLKERVRLAEAAEKHSRAEMTQLFSQTPYIRNPSKQFGEDLKSTNLSINPAEKFTNGLGEQIITVQDDVFFREQLGSEDLSPRSPMTPRSENENLREIVGRIQMNNELVTVRNNRLEEKVSKLLQELEDANVGLNRLKAVQEQCVDQQLLIEGLQEQLSESSGYDYGSRTFQSENKRLGHELVQHCTLC</sequence>
<feature type="coiled-coil region" evidence="1">
    <location>
        <begin position="407"/>
        <end position="462"/>
    </location>
</feature>
<feature type="coiled-coil region" evidence="1">
    <location>
        <begin position="654"/>
        <end position="758"/>
    </location>
</feature>
<evidence type="ECO:0000256" key="1">
    <source>
        <dbReference type="SAM" id="Coils"/>
    </source>
</evidence>
<dbReference type="GeneID" id="106808030"/>
<accession>A0ABM1E1J4</accession>
<proteinExistence type="predicted"/>
<name>A0ABM1E1J4_PRICU</name>
<protein>
    <submittedName>
        <fullName evidence="4">Myosin-4-like</fullName>
    </submittedName>
</protein>
<feature type="coiled-coil region" evidence="1">
    <location>
        <begin position="505"/>
        <end position="546"/>
    </location>
</feature>
<feature type="coiled-coil region" evidence="1">
    <location>
        <begin position="852"/>
        <end position="903"/>
    </location>
</feature>